<keyword evidence="1" id="KW-0472">Membrane</keyword>
<dbReference type="EMBL" id="CP000158">
    <property type="protein sequence ID" value="ABI78102.1"/>
    <property type="molecule type" value="Genomic_DNA"/>
</dbReference>
<feature type="transmembrane region" description="Helical" evidence="1">
    <location>
        <begin position="22"/>
        <end position="44"/>
    </location>
</feature>
<keyword evidence="1" id="KW-1133">Transmembrane helix</keyword>
<sequence length="95" mass="10397">MGAERIWLTGTDCQRGEILMKAFHAILTAILILFFAIMMIFRLVDGSFESAGARMDRMMGAAATEAEQAAGEVVQATDEAVEDVARDIANERDEN</sequence>
<reference evidence="2 3" key="1">
    <citation type="journal article" date="2006" name="J. Bacteriol.">
        <title>Comparative genomic evidence for a close relationship between the dimorphic prosthecate bacteria Hyphomonas neptunium and Caulobacter crescentus.</title>
        <authorList>
            <person name="Badger J.H."/>
            <person name="Hoover T.R."/>
            <person name="Brun Y.V."/>
            <person name="Weiner R.M."/>
            <person name="Laub M.T."/>
            <person name="Alexandre G."/>
            <person name="Mrazek J."/>
            <person name="Ren Q."/>
            <person name="Paulsen I.T."/>
            <person name="Nelson K.E."/>
            <person name="Khouri H.M."/>
            <person name="Radune D."/>
            <person name="Sosa J."/>
            <person name="Dodson R.J."/>
            <person name="Sullivan S.A."/>
            <person name="Rosovitz M.J."/>
            <person name="Madupu R."/>
            <person name="Brinkac L.M."/>
            <person name="Durkin A.S."/>
            <person name="Daugherty S.C."/>
            <person name="Kothari S.P."/>
            <person name="Giglio M.G."/>
            <person name="Zhou L."/>
            <person name="Haft D.H."/>
            <person name="Selengut J.D."/>
            <person name="Davidsen T.M."/>
            <person name="Yang Q."/>
            <person name="Zafar N."/>
            <person name="Ward N.L."/>
        </authorList>
    </citation>
    <scope>NUCLEOTIDE SEQUENCE [LARGE SCALE GENOMIC DNA]</scope>
    <source>
        <strain evidence="2 3">ATCC 15444</strain>
    </source>
</reference>
<gene>
    <name evidence="2" type="ordered locus">HNE_3336</name>
</gene>
<dbReference type="Proteomes" id="UP000001959">
    <property type="component" value="Chromosome"/>
</dbReference>
<proteinExistence type="predicted"/>
<keyword evidence="1" id="KW-0812">Transmembrane</keyword>
<protein>
    <submittedName>
        <fullName evidence="2">Uncharacterized protein</fullName>
    </submittedName>
</protein>
<name>Q0BWY4_HYPNA</name>
<dbReference type="AlphaFoldDB" id="Q0BWY4"/>
<evidence type="ECO:0000256" key="1">
    <source>
        <dbReference type="SAM" id="Phobius"/>
    </source>
</evidence>
<keyword evidence="3" id="KW-1185">Reference proteome</keyword>
<accession>Q0BWY4</accession>
<dbReference type="STRING" id="228405.HNE_3336"/>
<dbReference type="HOGENOM" id="CLU_2369061_0_0_5"/>
<evidence type="ECO:0000313" key="2">
    <source>
        <dbReference type="EMBL" id="ABI78102.1"/>
    </source>
</evidence>
<evidence type="ECO:0000313" key="3">
    <source>
        <dbReference type="Proteomes" id="UP000001959"/>
    </source>
</evidence>
<organism evidence="2 3">
    <name type="scientific">Hyphomonas neptunium (strain ATCC 15444)</name>
    <dbReference type="NCBI Taxonomy" id="228405"/>
    <lineage>
        <taxon>Bacteria</taxon>
        <taxon>Pseudomonadati</taxon>
        <taxon>Pseudomonadota</taxon>
        <taxon>Alphaproteobacteria</taxon>
        <taxon>Hyphomonadales</taxon>
        <taxon>Hyphomonadaceae</taxon>
        <taxon>Hyphomonas</taxon>
    </lineage>
</organism>
<dbReference type="KEGG" id="hne:HNE_3336"/>